<evidence type="ECO:0000256" key="1">
    <source>
        <dbReference type="SAM" id="MobiDB-lite"/>
    </source>
</evidence>
<dbReference type="AlphaFoldDB" id="A0A1W6K9E6"/>
<proteinExistence type="predicted"/>
<accession>A0A1W6K9E6</accession>
<dbReference type="Proteomes" id="UP000193100">
    <property type="component" value="Chromosome"/>
</dbReference>
<evidence type="ECO:0000313" key="2">
    <source>
        <dbReference type="EMBL" id="ARM83939.1"/>
    </source>
</evidence>
<dbReference type="RefSeq" id="WP_198324916.1">
    <property type="nucleotide sequence ID" value="NZ_CP020931.1"/>
</dbReference>
<evidence type="ECO:0000313" key="3">
    <source>
        <dbReference type="Proteomes" id="UP000193100"/>
    </source>
</evidence>
<name>A0A1W6K9E6_9GAMM</name>
<dbReference type="Pfam" id="PF04404">
    <property type="entry name" value="ERF"/>
    <property type="match status" value="1"/>
</dbReference>
<sequence length="285" mass="31417">MSELAKRDDIEHKGEVAPMVASNAIINVIERASTNPEVDIDKMERLLVMHERITERDAKAAFSAAMAEMQGELPTVSEKGEISVNGQVRSKYARFEDINEAVRPILRKHGFAVSFRTKTDSQSISVTGILSHKQGHSEETTMQLPADLSGAKNTVQSVGSSVSYGKRYVLQAMLNITTSGEDDDGRAAGLLDSEKAQAELNGHLNYVALVRDLFQTIAAIKLSLSEEDYDTAAEAMSELTEAEKTRLWKAPTKGGIFTTDERTKMKSDEFGKAMRRRNDDEEAES</sequence>
<feature type="compositionally biased region" description="Basic and acidic residues" evidence="1">
    <location>
        <begin position="259"/>
        <end position="279"/>
    </location>
</feature>
<feature type="region of interest" description="Disordered" evidence="1">
    <location>
        <begin position="258"/>
        <end position="285"/>
    </location>
</feature>
<dbReference type="InterPro" id="IPR007499">
    <property type="entry name" value="ERF_bacteria_virus"/>
</dbReference>
<protein>
    <submittedName>
        <fullName evidence="2">ERF superfamily protein</fullName>
    </submittedName>
</protein>
<reference evidence="2 3" key="1">
    <citation type="submission" date="2017-04" db="EMBL/GenBank/DDBJ databases">
        <title>Genome Sequence of Marinobacter salarius strain SMR5 Isolated from a culture of the Diatom Skeletonema marinoi.</title>
        <authorList>
            <person name="Topel M."/>
            <person name="Pinder M.I.M."/>
            <person name="Johansson O.N."/>
            <person name="Kourtchenko O."/>
            <person name="Godhe A."/>
            <person name="Clarke A.K."/>
        </authorList>
    </citation>
    <scope>NUCLEOTIDE SEQUENCE [LARGE SCALE GENOMIC DNA]</scope>
    <source>
        <strain evidence="2 3">SMR5</strain>
    </source>
</reference>
<dbReference type="EMBL" id="CP020931">
    <property type="protein sequence ID" value="ARM83939.1"/>
    <property type="molecule type" value="Genomic_DNA"/>
</dbReference>
<dbReference type="GeneID" id="77255821"/>
<gene>
    <name evidence="2" type="ORF">MARSALSMR5_01861</name>
</gene>
<organism evidence="2 3">
    <name type="scientific">Marinobacter salarius</name>
    <dbReference type="NCBI Taxonomy" id="1420917"/>
    <lineage>
        <taxon>Bacteria</taxon>
        <taxon>Pseudomonadati</taxon>
        <taxon>Pseudomonadota</taxon>
        <taxon>Gammaproteobacteria</taxon>
        <taxon>Pseudomonadales</taxon>
        <taxon>Marinobacteraceae</taxon>
        <taxon>Marinobacter</taxon>
    </lineage>
</organism>